<dbReference type="EMBL" id="JBHRWK010000006">
    <property type="protein sequence ID" value="MFC3448447.1"/>
    <property type="molecule type" value="Genomic_DNA"/>
</dbReference>
<evidence type="ECO:0000256" key="2">
    <source>
        <dbReference type="SAM" id="Phobius"/>
    </source>
</evidence>
<feature type="region of interest" description="Disordered" evidence="1">
    <location>
        <begin position="163"/>
        <end position="190"/>
    </location>
</feature>
<keyword evidence="2" id="KW-1133">Transmembrane helix</keyword>
<evidence type="ECO:0000313" key="3">
    <source>
        <dbReference type="EMBL" id="MFC3448447.1"/>
    </source>
</evidence>
<accession>A0ABV7NS57</accession>
<keyword evidence="4" id="KW-1185">Reference proteome</keyword>
<feature type="transmembrane region" description="Helical" evidence="2">
    <location>
        <begin position="134"/>
        <end position="155"/>
    </location>
</feature>
<organism evidence="3 4">
    <name type="scientific">Amycolatopsis speibonae</name>
    <dbReference type="NCBI Taxonomy" id="1450224"/>
    <lineage>
        <taxon>Bacteria</taxon>
        <taxon>Bacillati</taxon>
        <taxon>Actinomycetota</taxon>
        <taxon>Actinomycetes</taxon>
        <taxon>Pseudonocardiales</taxon>
        <taxon>Pseudonocardiaceae</taxon>
        <taxon>Amycolatopsis</taxon>
    </lineage>
</organism>
<evidence type="ECO:0000256" key="1">
    <source>
        <dbReference type="SAM" id="MobiDB-lite"/>
    </source>
</evidence>
<reference evidence="4" key="1">
    <citation type="journal article" date="2019" name="Int. J. Syst. Evol. Microbiol.">
        <title>The Global Catalogue of Microorganisms (GCM) 10K type strain sequencing project: providing services to taxonomists for standard genome sequencing and annotation.</title>
        <authorList>
            <consortium name="The Broad Institute Genomics Platform"/>
            <consortium name="The Broad Institute Genome Sequencing Center for Infectious Disease"/>
            <person name="Wu L."/>
            <person name="Ma J."/>
        </authorList>
    </citation>
    <scope>NUCLEOTIDE SEQUENCE [LARGE SCALE GENOMIC DNA]</scope>
    <source>
        <strain evidence="4">CGMCC 4.7676</strain>
    </source>
</reference>
<feature type="compositionally biased region" description="Basic and acidic residues" evidence="1">
    <location>
        <begin position="163"/>
        <end position="173"/>
    </location>
</feature>
<feature type="transmembrane region" description="Helical" evidence="2">
    <location>
        <begin position="18"/>
        <end position="38"/>
    </location>
</feature>
<protein>
    <recommendedName>
        <fullName evidence="5">DUF3592 domain-containing protein</fullName>
    </recommendedName>
</protein>
<dbReference type="Proteomes" id="UP001595645">
    <property type="component" value="Unassembled WGS sequence"/>
</dbReference>
<evidence type="ECO:0000313" key="4">
    <source>
        <dbReference type="Proteomes" id="UP001595645"/>
    </source>
</evidence>
<name>A0ABV7NS57_9PSEU</name>
<keyword evidence="2" id="KW-0812">Transmembrane</keyword>
<gene>
    <name evidence="3" type="ORF">ACFOSH_03290</name>
</gene>
<comment type="caution">
    <text evidence="3">The sequence shown here is derived from an EMBL/GenBank/DDBJ whole genome shotgun (WGS) entry which is preliminary data.</text>
</comment>
<keyword evidence="2" id="KW-0472">Membrane</keyword>
<sequence length="190" mass="20965">MTGQGDSARRTRWWPPGVMGALGVLLTLWLMFSLQWVAGFEPWGTLTRTGTAQVGQCGRSAVHTWMTYSCEAEVRWDNVSPGEEPVSTTTVTSVSALAGSVAVEEFKYTKKNSSRGGSSVVPVDRPSWPVADGWWILLVFVSVIPGWLAGFWAGGRLGRLLPEPKEKPKDWRGVSRRATSGMNGRRKRKR</sequence>
<dbReference type="RefSeq" id="WP_378237118.1">
    <property type="nucleotide sequence ID" value="NZ_JBHRWK010000006.1"/>
</dbReference>
<proteinExistence type="predicted"/>
<evidence type="ECO:0008006" key="5">
    <source>
        <dbReference type="Google" id="ProtNLM"/>
    </source>
</evidence>